<dbReference type="GO" id="GO:0046872">
    <property type="term" value="F:metal ion binding"/>
    <property type="evidence" value="ECO:0007669"/>
    <property type="project" value="UniProtKB-KW"/>
</dbReference>
<dbReference type="EMBL" id="FOLG01000005">
    <property type="protein sequence ID" value="SFC45656.1"/>
    <property type="molecule type" value="Genomic_DNA"/>
</dbReference>
<accession>A0A1I1JB27</accession>
<dbReference type="PANTHER" id="PTHR21327:SF18">
    <property type="entry name" value="3,4-DIHYDROXY-2-BUTANONE 4-PHOSPHATE SYNTHASE"/>
    <property type="match status" value="1"/>
</dbReference>
<dbReference type="AlphaFoldDB" id="A0A1I1JB27"/>
<dbReference type="Gene3D" id="3.40.50.10990">
    <property type="entry name" value="GTP cyclohydrolase II"/>
    <property type="match status" value="1"/>
</dbReference>
<evidence type="ECO:0000259" key="4">
    <source>
        <dbReference type="Pfam" id="PF00925"/>
    </source>
</evidence>
<proteinExistence type="predicted"/>
<evidence type="ECO:0000256" key="1">
    <source>
        <dbReference type="ARBA" id="ARBA00005104"/>
    </source>
</evidence>
<dbReference type="InterPro" id="IPR036144">
    <property type="entry name" value="RibA-like_sf"/>
</dbReference>
<evidence type="ECO:0000313" key="5">
    <source>
        <dbReference type="EMBL" id="SFC45656.1"/>
    </source>
</evidence>
<evidence type="ECO:0000256" key="2">
    <source>
        <dbReference type="ARBA" id="ARBA00022619"/>
    </source>
</evidence>
<keyword evidence="2" id="KW-0686">Riboflavin biosynthesis</keyword>
<name>A0A1I1JB27_9RHOB</name>
<keyword evidence="5" id="KW-0378">Hydrolase</keyword>
<dbReference type="GO" id="GO:0008686">
    <property type="term" value="F:3,4-dihydroxy-2-butanone-4-phosphate synthase activity"/>
    <property type="evidence" value="ECO:0007669"/>
    <property type="project" value="TreeGrafter"/>
</dbReference>
<dbReference type="PANTHER" id="PTHR21327">
    <property type="entry name" value="GTP CYCLOHYDROLASE II-RELATED"/>
    <property type="match status" value="1"/>
</dbReference>
<protein>
    <submittedName>
        <fullName evidence="5">GTP cyclohydrolase II</fullName>
    </submittedName>
</protein>
<feature type="domain" description="GTP cyclohydrolase II" evidence="4">
    <location>
        <begin position="6"/>
        <end position="98"/>
    </location>
</feature>
<dbReference type="InterPro" id="IPR032677">
    <property type="entry name" value="GTP_cyclohydro_II"/>
</dbReference>
<keyword evidence="3" id="KW-0479">Metal-binding</keyword>
<dbReference type="Proteomes" id="UP000198728">
    <property type="component" value="Unassembled WGS sequence"/>
</dbReference>
<dbReference type="GO" id="GO:0005829">
    <property type="term" value="C:cytosol"/>
    <property type="evidence" value="ECO:0007669"/>
    <property type="project" value="TreeGrafter"/>
</dbReference>
<dbReference type="STRING" id="441112.SAMN04488094_10544"/>
<evidence type="ECO:0000256" key="3">
    <source>
        <dbReference type="ARBA" id="ARBA00022723"/>
    </source>
</evidence>
<dbReference type="SUPFAM" id="SSF142695">
    <property type="entry name" value="RibA-like"/>
    <property type="match status" value="1"/>
</dbReference>
<dbReference type="GO" id="GO:0016787">
    <property type="term" value="F:hydrolase activity"/>
    <property type="evidence" value="ECO:0007669"/>
    <property type="project" value="UniProtKB-KW"/>
</dbReference>
<organism evidence="5 6">
    <name type="scientific">Tropicimonas isoalkanivorans</name>
    <dbReference type="NCBI Taxonomy" id="441112"/>
    <lineage>
        <taxon>Bacteria</taxon>
        <taxon>Pseudomonadati</taxon>
        <taxon>Pseudomonadota</taxon>
        <taxon>Alphaproteobacteria</taxon>
        <taxon>Rhodobacterales</taxon>
        <taxon>Roseobacteraceae</taxon>
        <taxon>Tropicimonas</taxon>
    </lineage>
</organism>
<dbReference type="UniPathway" id="UPA00275"/>
<keyword evidence="6" id="KW-1185">Reference proteome</keyword>
<gene>
    <name evidence="5" type="ORF">SAMN04488094_10544</name>
</gene>
<reference evidence="5 6" key="1">
    <citation type="submission" date="2016-10" db="EMBL/GenBank/DDBJ databases">
        <authorList>
            <person name="de Groot N.N."/>
        </authorList>
    </citation>
    <scope>NUCLEOTIDE SEQUENCE [LARGE SCALE GENOMIC DNA]</scope>
    <source>
        <strain evidence="5 6">DSM 19548</strain>
    </source>
</reference>
<dbReference type="Pfam" id="PF00925">
    <property type="entry name" value="GTP_cyclohydro2"/>
    <property type="match status" value="1"/>
</dbReference>
<dbReference type="GO" id="GO:0009231">
    <property type="term" value="P:riboflavin biosynthetic process"/>
    <property type="evidence" value="ECO:0007669"/>
    <property type="project" value="UniProtKB-UniPathway"/>
</dbReference>
<sequence>MEITQDEIAKRGIGIIIVLNQQAKDNGILATLHYKSVAGEVSYSATAYQMMGYPADSRSYLSAAFILKELGVKSVELLSNSHDKRKQLQDAGIAVVDRKSVVVENRPDLVAHYNGKRDVEGHDL</sequence>
<comment type="pathway">
    <text evidence="1">Cofactor biosynthesis; riboflavin biosynthesis.</text>
</comment>
<evidence type="ECO:0000313" key="6">
    <source>
        <dbReference type="Proteomes" id="UP000198728"/>
    </source>
</evidence>